<feature type="region of interest" description="Disordered" evidence="1">
    <location>
        <begin position="286"/>
        <end position="326"/>
    </location>
</feature>
<feature type="compositionally biased region" description="Low complexity" evidence="1">
    <location>
        <begin position="124"/>
        <end position="133"/>
    </location>
</feature>
<evidence type="ECO:0000313" key="3">
    <source>
        <dbReference type="Proteomes" id="UP001174694"/>
    </source>
</evidence>
<organism evidence="2 3">
    <name type="scientific">Pleurostoma richardsiae</name>
    <dbReference type="NCBI Taxonomy" id="41990"/>
    <lineage>
        <taxon>Eukaryota</taxon>
        <taxon>Fungi</taxon>
        <taxon>Dikarya</taxon>
        <taxon>Ascomycota</taxon>
        <taxon>Pezizomycotina</taxon>
        <taxon>Sordariomycetes</taxon>
        <taxon>Sordariomycetidae</taxon>
        <taxon>Calosphaeriales</taxon>
        <taxon>Pleurostomataceae</taxon>
        <taxon>Pleurostoma</taxon>
    </lineage>
</organism>
<feature type="compositionally biased region" description="Low complexity" evidence="1">
    <location>
        <begin position="151"/>
        <end position="167"/>
    </location>
</feature>
<feature type="region of interest" description="Disordered" evidence="1">
    <location>
        <begin position="391"/>
        <end position="424"/>
    </location>
</feature>
<feature type="region of interest" description="Disordered" evidence="1">
    <location>
        <begin position="147"/>
        <end position="187"/>
    </location>
</feature>
<dbReference type="AlphaFoldDB" id="A0AA38S4V0"/>
<comment type="caution">
    <text evidence="2">The sequence shown here is derived from an EMBL/GenBank/DDBJ whole genome shotgun (WGS) entry which is preliminary data.</text>
</comment>
<evidence type="ECO:0000256" key="1">
    <source>
        <dbReference type="SAM" id="MobiDB-lite"/>
    </source>
</evidence>
<proteinExistence type="predicted"/>
<reference evidence="2" key="1">
    <citation type="submission" date="2022-07" db="EMBL/GenBank/DDBJ databases">
        <title>Fungi with potential for degradation of polypropylene.</title>
        <authorList>
            <person name="Gostincar C."/>
        </authorList>
    </citation>
    <scope>NUCLEOTIDE SEQUENCE</scope>
    <source>
        <strain evidence="2">EXF-13308</strain>
    </source>
</reference>
<gene>
    <name evidence="2" type="ORF">NKR23_g4224</name>
</gene>
<feature type="compositionally biased region" description="Low complexity" evidence="1">
    <location>
        <begin position="391"/>
        <end position="414"/>
    </location>
</feature>
<feature type="compositionally biased region" description="Low complexity" evidence="1">
    <location>
        <begin position="306"/>
        <end position="326"/>
    </location>
</feature>
<feature type="region of interest" description="Disordered" evidence="1">
    <location>
        <begin position="247"/>
        <end position="271"/>
    </location>
</feature>
<feature type="region of interest" description="Disordered" evidence="1">
    <location>
        <begin position="34"/>
        <end position="86"/>
    </location>
</feature>
<name>A0AA38S4V0_9PEZI</name>
<feature type="compositionally biased region" description="Low complexity" evidence="1">
    <location>
        <begin position="69"/>
        <end position="85"/>
    </location>
</feature>
<evidence type="ECO:0000313" key="2">
    <source>
        <dbReference type="EMBL" id="KAJ9149345.1"/>
    </source>
</evidence>
<feature type="compositionally biased region" description="Polar residues" evidence="1">
    <location>
        <begin position="103"/>
        <end position="117"/>
    </location>
</feature>
<keyword evidence="3" id="KW-1185">Reference proteome</keyword>
<dbReference type="EMBL" id="JANBVO010000010">
    <property type="protein sequence ID" value="KAJ9149345.1"/>
    <property type="molecule type" value="Genomic_DNA"/>
</dbReference>
<dbReference type="Proteomes" id="UP001174694">
    <property type="component" value="Unassembled WGS sequence"/>
</dbReference>
<sequence>MTADNTRLRELTLVKKLEEETYLKKLLADQVQQAEIEHQKQHQEQQPSPSLHQWAGFDGDDTSSPDIVSSAASATATTTTSTNATVPFPSSSSNFLYINTDSSSSDLASPLTPTFSQRGGNGHLRGSSSHSSLELMPSTSASFSFFPDCPASPTTQVPQQPQSQAAQGNTVGSTVPAKSPLPDVQEDPLERDDEVAALSDRLDLYTCLCDEPCLHNEPNLVQSEVWPPTNYSLDYDVDFLSDSDFDATPGNTVKRRRAGTLNSASGRSSRFGSRITSLTRWRSVKRPSHTFTPASEPSLERARAQSLSHSISHAASSRSSSVSGPSRYVFDRANEPPLPPTPAMSFYGSTDSIASLGPVDIEKPEVRKSLERDRALATTPLLPPLMTASVISAQSRSSRPPSPLQSPSVAPSPSAEAFTPTAYATPPLSTKPSLSSFRPPLVSSFSAPTVATSDCMVPPIPNLLEQHDEWSDRLGHANYTILPKPYTPEIADLAAVELFRADWDQARVNYTKHLVRTGEHYGTTSKTYALTEAKWAETEREWKAAHDAAIGRLAASGGEGAAAAELLQRKRLQEDVAPPAVPRILDAEGKFPDLGDEDIVGPMMRDAVMVRAAGPEEKQNGASKFFKNLAGKVGLRK</sequence>
<accession>A0AA38S4V0</accession>
<protein>
    <submittedName>
        <fullName evidence="2">Only proline and serine are matching in the corresponding protein</fullName>
    </submittedName>
</protein>
<feature type="region of interest" description="Disordered" evidence="1">
    <location>
        <begin position="103"/>
        <end position="135"/>
    </location>
</feature>